<evidence type="ECO:0000256" key="3">
    <source>
        <dbReference type="ARBA" id="ARBA00022764"/>
    </source>
</evidence>
<feature type="signal peptide" evidence="4">
    <location>
        <begin position="1"/>
        <end position="31"/>
    </location>
</feature>
<evidence type="ECO:0000313" key="6">
    <source>
        <dbReference type="Proteomes" id="UP000051562"/>
    </source>
</evidence>
<proteinExistence type="inferred from homology"/>
<name>A0A0Q3SS10_9HYPH</name>
<protein>
    <submittedName>
        <fullName evidence="5">Sugar ABC transporter substrate-binding protein</fullName>
    </submittedName>
</protein>
<gene>
    <name evidence="5" type="ORF">ARD30_23080</name>
</gene>
<organism evidence="5 6">
    <name type="scientific">Bosea thiooxidans</name>
    <dbReference type="NCBI Taxonomy" id="53254"/>
    <lineage>
        <taxon>Bacteria</taxon>
        <taxon>Pseudomonadati</taxon>
        <taxon>Pseudomonadota</taxon>
        <taxon>Alphaproteobacteria</taxon>
        <taxon>Hyphomicrobiales</taxon>
        <taxon>Boseaceae</taxon>
        <taxon>Bosea</taxon>
    </lineage>
</organism>
<keyword evidence="4" id="KW-0732">Signal</keyword>
<evidence type="ECO:0000256" key="4">
    <source>
        <dbReference type="SAM" id="SignalP"/>
    </source>
</evidence>
<dbReference type="InterPro" id="IPR050490">
    <property type="entry name" value="Bact_solute-bd_prot1"/>
</dbReference>
<dbReference type="Pfam" id="PF01547">
    <property type="entry name" value="SBP_bac_1"/>
    <property type="match status" value="1"/>
</dbReference>
<comment type="similarity">
    <text evidence="2">Belongs to the bacterial solute-binding protein 1 family.</text>
</comment>
<dbReference type="AlphaFoldDB" id="A0A0Q3SS10"/>
<evidence type="ECO:0000256" key="1">
    <source>
        <dbReference type="ARBA" id="ARBA00004418"/>
    </source>
</evidence>
<comment type="subcellular location">
    <subcellularLocation>
        <location evidence="1">Periplasm</location>
    </subcellularLocation>
</comment>
<dbReference type="SUPFAM" id="SSF53850">
    <property type="entry name" value="Periplasmic binding protein-like II"/>
    <property type="match status" value="1"/>
</dbReference>
<dbReference type="InterPro" id="IPR006311">
    <property type="entry name" value="TAT_signal"/>
</dbReference>
<feature type="chain" id="PRO_5006207586" evidence="4">
    <location>
        <begin position="32"/>
        <end position="431"/>
    </location>
</feature>
<evidence type="ECO:0000256" key="2">
    <source>
        <dbReference type="ARBA" id="ARBA00008520"/>
    </source>
</evidence>
<dbReference type="STRING" id="53254.SAMN05660750_00901"/>
<dbReference type="EMBL" id="LMAR01000080">
    <property type="protein sequence ID" value="KQK28218.1"/>
    <property type="molecule type" value="Genomic_DNA"/>
</dbReference>
<dbReference type="Gene3D" id="3.40.190.10">
    <property type="entry name" value="Periplasmic binding protein-like II"/>
    <property type="match status" value="2"/>
</dbReference>
<reference evidence="5 6" key="1">
    <citation type="submission" date="2015-10" db="EMBL/GenBank/DDBJ databases">
        <title>Draft genome of Bosea thiooxidans.</title>
        <authorList>
            <person name="Wang X."/>
        </authorList>
    </citation>
    <scope>NUCLEOTIDE SEQUENCE [LARGE SCALE GENOMIC DNA]</scope>
    <source>
        <strain evidence="5 6">CGMCC 9174</strain>
    </source>
</reference>
<dbReference type="PANTHER" id="PTHR43649">
    <property type="entry name" value="ARABINOSE-BINDING PROTEIN-RELATED"/>
    <property type="match status" value="1"/>
</dbReference>
<keyword evidence="3" id="KW-0574">Periplasm</keyword>
<evidence type="ECO:0000313" key="5">
    <source>
        <dbReference type="EMBL" id="KQK28218.1"/>
    </source>
</evidence>
<dbReference type="PROSITE" id="PS51318">
    <property type="entry name" value="TAT"/>
    <property type="match status" value="1"/>
</dbReference>
<dbReference type="GO" id="GO:0042597">
    <property type="term" value="C:periplasmic space"/>
    <property type="evidence" value="ECO:0007669"/>
    <property type="project" value="UniProtKB-SubCell"/>
</dbReference>
<dbReference type="PANTHER" id="PTHR43649:SF12">
    <property type="entry name" value="DIACETYLCHITOBIOSE BINDING PROTEIN DASA"/>
    <property type="match status" value="1"/>
</dbReference>
<comment type="caution">
    <text evidence="5">The sequence shown here is derived from an EMBL/GenBank/DDBJ whole genome shotgun (WGS) entry which is preliminary data.</text>
</comment>
<keyword evidence="6" id="KW-1185">Reference proteome</keyword>
<accession>A0A0Q3SS10</accession>
<dbReference type="Proteomes" id="UP000051562">
    <property type="component" value="Unassembled WGS sequence"/>
</dbReference>
<dbReference type="InterPro" id="IPR006059">
    <property type="entry name" value="SBP"/>
</dbReference>
<sequence>MSMPRRSRMKPLGKALAAAALTLAATTAARAEQVTLDVLYAFPAFAKFHEPIAAEFMKKHPEIKINFRAPAASYDEGHQTMLRSSVTNQLPDVYYSGFHLLTELVESLDKRKQVVDLGPLLKAEPEAWRKANYSDALLSLGQVGGKQAGLAFNASTPLMYFNAELVKQAGGDPDKMPDNWADTIALAKKIRSGDTAGLAYNIHDWPDDWLWRGVILQGGHSMLSADGKKVAFGGETGEKTLSLLRSFVTDAGMPLIDWDQSRQQFIAGKIGIFFDTPARLRQVTDLIGDRFTLKTALFPVDDKAKGKLPTGGNAALITAKDPAKQKAAWEFIKFVTGPEAQKIVVETAGYMPTNLRAGEDAFLGPFYKANANFRTINGQVSRAAPWEGYPGGNSVRIWRQQREVIAGVMRGEIQPKAGIERIVSETEALMK</sequence>
<dbReference type="CDD" id="cd14748">
    <property type="entry name" value="PBP2_UgpB"/>
    <property type="match status" value="1"/>
</dbReference>